<dbReference type="InterPro" id="IPR029058">
    <property type="entry name" value="AB_hydrolase_fold"/>
</dbReference>
<dbReference type="PANTHER" id="PTHR22946">
    <property type="entry name" value="DIENELACTONE HYDROLASE DOMAIN-CONTAINING PROTEIN-RELATED"/>
    <property type="match status" value="1"/>
</dbReference>
<evidence type="ECO:0000256" key="2">
    <source>
        <dbReference type="SAM" id="SignalP"/>
    </source>
</evidence>
<keyword evidence="1" id="KW-0378">Hydrolase</keyword>
<dbReference type="SUPFAM" id="SSF53474">
    <property type="entry name" value="alpha/beta-Hydrolases"/>
    <property type="match status" value="1"/>
</dbReference>
<dbReference type="EMBL" id="JAALDK010000001">
    <property type="protein sequence ID" value="NUY00945.1"/>
    <property type="molecule type" value="Genomic_DNA"/>
</dbReference>
<proteinExistence type="predicted"/>
<dbReference type="AlphaFoldDB" id="A0A7Y6JZW5"/>
<evidence type="ECO:0000259" key="3">
    <source>
        <dbReference type="Pfam" id="PF01738"/>
    </source>
</evidence>
<feature type="domain" description="Dienelactone hydrolase" evidence="3">
    <location>
        <begin position="65"/>
        <end position="261"/>
    </location>
</feature>
<protein>
    <submittedName>
        <fullName evidence="4">Prolyl oligopeptidase family serine peptidase</fullName>
    </submittedName>
</protein>
<dbReference type="GeneID" id="301101623"/>
<feature type="chain" id="PRO_5030587461" evidence="2">
    <location>
        <begin position="25"/>
        <end position="336"/>
    </location>
</feature>
<accession>A0A7Y6JZW5</accession>
<dbReference type="RefSeq" id="WP_176107397.1">
    <property type="nucleotide sequence ID" value="NZ_JAALDK010000001.1"/>
</dbReference>
<gene>
    <name evidence="4" type="ORF">G5S42_14895</name>
</gene>
<dbReference type="InterPro" id="IPR050261">
    <property type="entry name" value="FrsA_esterase"/>
</dbReference>
<sequence>MSLLAQSGAGLRHLCLVASISVAAAFPASIAAQVVRTEVLPLQSVTLTDEQFLGGHEAGKPVTVAGVLSLPKAGSDRLPAIVMLHPSGGINSGITDWQQEFLAMGVATFVVDSFAGRGVVSTLNDQGQLGRLVQLEDAYRALDLLQKHPRVDPERVILMGESRGGQPALYADLKRFQQLHGSTSGKGFAGYIAFYPNCNTTFRADDEFDDKPVLVFHGSADEFAPVASCRAYVERLRAKGKDIKFVEYSGAQHMFDWKAAAKPIVLAKAQTIRSCQLSEAQNGQIMDAATGQLFTYSDPCVEYGATLAYDEKAAINARKTVREFVTGTLKLGAPAP</sequence>
<dbReference type="InterPro" id="IPR002925">
    <property type="entry name" value="Dienelactn_hydro"/>
</dbReference>
<name>A0A7Y6JZW5_9BURK</name>
<comment type="caution">
    <text evidence="4">The sequence shown here is derived from an EMBL/GenBank/DDBJ whole genome shotgun (WGS) entry which is preliminary data.</text>
</comment>
<organism evidence="4 5">
    <name type="scientific">Paraburkholderia youngii</name>
    <dbReference type="NCBI Taxonomy" id="2782701"/>
    <lineage>
        <taxon>Bacteria</taxon>
        <taxon>Pseudomonadati</taxon>
        <taxon>Pseudomonadota</taxon>
        <taxon>Betaproteobacteria</taxon>
        <taxon>Burkholderiales</taxon>
        <taxon>Burkholderiaceae</taxon>
        <taxon>Paraburkholderia</taxon>
    </lineage>
</organism>
<evidence type="ECO:0000256" key="1">
    <source>
        <dbReference type="ARBA" id="ARBA00022801"/>
    </source>
</evidence>
<dbReference type="Proteomes" id="UP000594380">
    <property type="component" value="Unassembled WGS sequence"/>
</dbReference>
<feature type="signal peptide" evidence="2">
    <location>
        <begin position="1"/>
        <end position="24"/>
    </location>
</feature>
<evidence type="ECO:0000313" key="5">
    <source>
        <dbReference type="Proteomes" id="UP000594380"/>
    </source>
</evidence>
<keyword evidence="2" id="KW-0732">Signal</keyword>
<dbReference type="Gene3D" id="3.40.50.1820">
    <property type="entry name" value="alpha/beta hydrolase"/>
    <property type="match status" value="1"/>
</dbReference>
<dbReference type="Pfam" id="PF01738">
    <property type="entry name" value="DLH"/>
    <property type="match status" value="1"/>
</dbReference>
<evidence type="ECO:0000313" key="4">
    <source>
        <dbReference type="EMBL" id="NUY00945.1"/>
    </source>
</evidence>
<dbReference type="PANTHER" id="PTHR22946:SF9">
    <property type="entry name" value="POLYKETIDE TRANSFERASE AF380"/>
    <property type="match status" value="1"/>
</dbReference>
<dbReference type="GO" id="GO:0052689">
    <property type="term" value="F:carboxylic ester hydrolase activity"/>
    <property type="evidence" value="ECO:0007669"/>
    <property type="project" value="UniProtKB-ARBA"/>
</dbReference>
<reference evidence="4 5" key="1">
    <citation type="submission" date="2020-02" db="EMBL/GenBank/DDBJ databases">
        <title>Paraburkholderia simonii sp. nov. and Paraburkholderia youngii sp. nov. Brazilian and Mexican Mimosa-associated rhizobia.</title>
        <authorList>
            <person name="Mavima L."/>
            <person name="Beukes C.W."/>
            <person name="Chan W.Y."/>
            <person name="Palmer M."/>
            <person name="De Meyer S.E."/>
            <person name="James E.K."/>
            <person name="Venter S.N."/>
            <person name="Steenkamp E.T."/>
        </authorList>
    </citation>
    <scope>NUCLEOTIDE SEQUENCE [LARGE SCALE GENOMIC DNA]</scope>
    <source>
        <strain evidence="4 5">JPY169</strain>
    </source>
</reference>